<gene>
    <name evidence="2" type="ORF">H8K47_03000</name>
</gene>
<dbReference type="Gene3D" id="3.90.1720.10">
    <property type="entry name" value="endopeptidase domain like (from Nostoc punctiforme)"/>
    <property type="match status" value="1"/>
</dbReference>
<dbReference type="AlphaFoldDB" id="A0A923HZR5"/>
<dbReference type="Proteomes" id="UP000612361">
    <property type="component" value="Unassembled WGS sequence"/>
</dbReference>
<organism evidence="2 3">
    <name type="scientific">Undibacterium rugosum</name>
    <dbReference type="NCBI Taxonomy" id="2762291"/>
    <lineage>
        <taxon>Bacteria</taxon>
        <taxon>Pseudomonadati</taxon>
        <taxon>Pseudomonadota</taxon>
        <taxon>Betaproteobacteria</taxon>
        <taxon>Burkholderiales</taxon>
        <taxon>Oxalobacteraceae</taxon>
        <taxon>Undibacterium</taxon>
    </lineage>
</organism>
<evidence type="ECO:0000313" key="3">
    <source>
        <dbReference type="Proteomes" id="UP000612361"/>
    </source>
</evidence>
<protein>
    <submittedName>
        <fullName evidence="2">Uncharacterized protein</fullName>
    </submittedName>
</protein>
<reference evidence="2" key="1">
    <citation type="submission" date="2020-08" db="EMBL/GenBank/DDBJ databases">
        <title>Novel species isolated from subtropical streams in China.</title>
        <authorList>
            <person name="Lu H."/>
        </authorList>
    </citation>
    <scope>NUCLEOTIDE SEQUENCE</scope>
    <source>
        <strain evidence="2">CY7W</strain>
    </source>
</reference>
<dbReference type="RefSeq" id="WP_186879939.1">
    <property type="nucleotide sequence ID" value="NZ_JACOGG010000002.1"/>
</dbReference>
<sequence>MQNTSMCKPASLAGMLVMLFCCTGQAQADQAADTYALAERILGQLSDTRYTHRGQTGAAAQPDIVQQQDGSYRVVTDCSGWVSYVLSRTAPQSMNAIREFAQQLKDRQKWPQAYVYQQFFATLGNGTAQGWQGVRDLRELRAGDVVSWCLNQHCVNAPPDSAQAADTGHVMIAAGPLQPLEADALVQLQTLLQRKQSSLPPSTAVVMQMPVIDASTLPHYADSSRSKTTGTSGLGRGNIYVALDEAGQVLGIQFPGAAFRYTYRGSDGRQHTLHVNAARPFANTPGQ</sequence>
<proteinExistence type="predicted"/>
<evidence type="ECO:0000256" key="1">
    <source>
        <dbReference type="SAM" id="SignalP"/>
    </source>
</evidence>
<keyword evidence="3" id="KW-1185">Reference proteome</keyword>
<name>A0A923HZR5_9BURK</name>
<comment type="caution">
    <text evidence="2">The sequence shown here is derived from an EMBL/GenBank/DDBJ whole genome shotgun (WGS) entry which is preliminary data.</text>
</comment>
<dbReference type="EMBL" id="JACOGG010000002">
    <property type="protein sequence ID" value="MBC3934322.1"/>
    <property type="molecule type" value="Genomic_DNA"/>
</dbReference>
<feature type="signal peptide" evidence="1">
    <location>
        <begin position="1"/>
        <end position="28"/>
    </location>
</feature>
<keyword evidence="1" id="KW-0732">Signal</keyword>
<evidence type="ECO:0000313" key="2">
    <source>
        <dbReference type="EMBL" id="MBC3934322.1"/>
    </source>
</evidence>
<accession>A0A923HZR5</accession>
<feature type="chain" id="PRO_5037321817" evidence="1">
    <location>
        <begin position="29"/>
        <end position="287"/>
    </location>
</feature>